<evidence type="ECO:0000313" key="3">
    <source>
        <dbReference type="Proteomes" id="UP000245207"/>
    </source>
</evidence>
<dbReference type="GO" id="GO:0090729">
    <property type="term" value="F:toxin activity"/>
    <property type="evidence" value="ECO:0007669"/>
    <property type="project" value="UniProtKB-KW"/>
</dbReference>
<dbReference type="InterPro" id="IPR036041">
    <property type="entry name" value="Ribosome-inact_prot_sf"/>
</dbReference>
<comment type="similarity">
    <text evidence="1">Belongs to the ribosome-inactivating protein family.</text>
</comment>
<dbReference type="Gene3D" id="3.40.420.10">
    <property type="entry name" value="Ricin (A subunit), domain 1"/>
    <property type="match status" value="1"/>
</dbReference>
<gene>
    <name evidence="2" type="ORF">CTI12_AA000400</name>
</gene>
<dbReference type="InterPro" id="IPR016138">
    <property type="entry name" value="Ribosome_inactivat_prot_sub1"/>
</dbReference>
<dbReference type="EMBL" id="PKPP01000076">
    <property type="protein sequence ID" value="PWA98226.1"/>
    <property type="molecule type" value="Genomic_DNA"/>
</dbReference>
<dbReference type="SUPFAM" id="SSF56371">
    <property type="entry name" value="Ribosome inactivating proteins (RIP)"/>
    <property type="match status" value="1"/>
</dbReference>
<dbReference type="STRING" id="35608.A0A2U1QJP5"/>
<name>A0A2U1QJP5_ARTAN</name>
<keyword evidence="1" id="KW-0611">Plant defense</keyword>
<keyword evidence="1" id="KW-0652">Protein synthesis inhibitor</keyword>
<comment type="catalytic activity">
    <reaction evidence="1">
        <text>Endohydrolysis of the N-glycosidic bond at one specific adenosine on the 28S rRNA.</text>
        <dbReference type="EC" id="3.2.2.22"/>
    </reaction>
</comment>
<reference evidence="2 3" key="1">
    <citation type="journal article" date="2018" name="Mol. Plant">
        <title>The genome of Artemisia annua provides insight into the evolution of Asteraceae family and artemisinin biosynthesis.</title>
        <authorList>
            <person name="Shen Q."/>
            <person name="Zhang L."/>
            <person name="Liao Z."/>
            <person name="Wang S."/>
            <person name="Yan T."/>
            <person name="Shi P."/>
            <person name="Liu M."/>
            <person name="Fu X."/>
            <person name="Pan Q."/>
            <person name="Wang Y."/>
            <person name="Lv Z."/>
            <person name="Lu X."/>
            <person name="Zhang F."/>
            <person name="Jiang W."/>
            <person name="Ma Y."/>
            <person name="Chen M."/>
            <person name="Hao X."/>
            <person name="Li L."/>
            <person name="Tang Y."/>
            <person name="Lv G."/>
            <person name="Zhou Y."/>
            <person name="Sun X."/>
            <person name="Brodelius P.E."/>
            <person name="Rose J.K.C."/>
            <person name="Tang K."/>
        </authorList>
    </citation>
    <scope>NUCLEOTIDE SEQUENCE [LARGE SCALE GENOMIC DNA]</scope>
    <source>
        <strain evidence="3">cv. Huhao1</strain>
        <tissue evidence="2">Leaf</tissue>
    </source>
</reference>
<dbReference type="InterPro" id="IPR001574">
    <property type="entry name" value="Ribosome_inactivat_prot"/>
</dbReference>
<sequence>MGEADLVNIRTDYWALNEAVNKLLEGKDRKDQTNWMSEIKRSLATAVVMFPESARFRWVFVTLVRLMNLGQTCPPTFVKPWMPKMIHSWEDMSKIAAGSKVDGTNPPVDKDYQYTADDVGKALEFCNWADDALVVHCLIKVPVETLRRKRTQGIWWVTVKLADSAGNEENICEEWSNLKKKFPDYDDGYRYN</sequence>
<organism evidence="2 3">
    <name type="scientific">Artemisia annua</name>
    <name type="common">Sweet wormwood</name>
    <dbReference type="NCBI Taxonomy" id="35608"/>
    <lineage>
        <taxon>Eukaryota</taxon>
        <taxon>Viridiplantae</taxon>
        <taxon>Streptophyta</taxon>
        <taxon>Embryophyta</taxon>
        <taxon>Tracheophyta</taxon>
        <taxon>Spermatophyta</taxon>
        <taxon>Magnoliopsida</taxon>
        <taxon>eudicotyledons</taxon>
        <taxon>Gunneridae</taxon>
        <taxon>Pentapetalae</taxon>
        <taxon>asterids</taxon>
        <taxon>campanulids</taxon>
        <taxon>Asterales</taxon>
        <taxon>Asteraceae</taxon>
        <taxon>Asteroideae</taxon>
        <taxon>Anthemideae</taxon>
        <taxon>Artemisiinae</taxon>
        <taxon>Artemisia</taxon>
    </lineage>
</organism>
<proteinExistence type="inferred from homology"/>
<dbReference type="GO" id="GO:0030598">
    <property type="term" value="F:rRNA N-glycosylase activity"/>
    <property type="evidence" value="ECO:0007669"/>
    <property type="project" value="UniProtKB-EC"/>
</dbReference>
<dbReference type="Pfam" id="PF00161">
    <property type="entry name" value="RIP"/>
    <property type="match status" value="1"/>
</dbReference>
<dbReference type="EC" id="3.2.2.22" evidence="1"/>
<keyword evidence="1" id="KW-0378">Hydrolase</keyword>
<dbReference type="AlphaFoldDB" id="A0A2U1QJP5"/>
<dbReference type="Proteomes" id="UP000245207">
    <property type="component" value="Unassembled WGS sequence"/>
</dbReference>
<protein>
    <recommendedName>
        <fullName evidence="1">rRNA N-glycosylase</fullName>
        <ecNumber evidence="1">3.2.2.22</ecNumber>
    </recommendedName>
</protein>
<dbReference type="GO" id="GO:0017148">
    <property type="term" value="P:negative regulation of translation"/>
    <property type="evidence" value="ECO:0007669"/>
    <property type="project" value="UniProtKB-KW"/>
</dbReference>
<accession>A0A2U1QJP5</accession>
<evidence type="ECO:0000256" key="1">
    <source>
        <dbReference type="RuleBase" id="RU004915"/>
    </source>
</evidence>
<dbReference type="GO" id="GO:0006952">
    <property type="term" value="P:defense response"/>
    <property type="evidence" value="ECO:0007669"/>
    <property type="project" value="UniProtKB-KW"/>
</dbReference>
<keyword evidence="3" id="KW-1185">Reference proteome</keyword>
<comment type="caution">
    <text evidence="2">The sequence shown here is derived from an EMBL/GenBank/DDBJ whole genome shotgun (WGS) entry which is preliminary data.</text>
</comment>
<evidence type="ECO:0000313" key="2">
    <source>
        <dbReference type="EMBL" id="PWA98226.1"/>
    </source>
</evidence>
<keyword evidence="1" id="KW-0800">Toxin</keyword>